<dbReference type="Proteomes" id="UP001243420">
    <property type="component" value="Chromosome"/>
</dbReference>
<feature type="transmembrane region" description="Helical" evidence="1">
    <location>
        <begin position="44"/>
        <end position="64"/>
    </location>
</feature>
<dbReference type="InterPro" id="IPR018687">
    <property type="entry name" value="DUF2177_membr"/>
</dbReference>
<keyword evidence="3" id="KW-1185">Reference proteome</keyword>
<feature type="transmembrane region" description="Helical" evidence="1">
    <location>
        <begin position="71"/>
        <end position="90"/>
    </location>
</feature>
<sequence length="132" mass="14145">MQIAILYGAAVAFFLIVDAIMLTSVMKPLFERYIGDMLREPIDLAPAAIFYLFYVAGLVWLVALPALRAGSVGQAAINGAILGAVAYGTYEFTNKATLQGWAWPMVAVDTTWGAVLTGSTAAFGTWVAMRFA</sequence>
<protein>
    <submittedName>
        <fullName evidence="2">DUF2177 family protein</fullName>
    </submittedName>
</protein>
<proteinExistence type="predicted"/>
<keyword evidence="1" id="KW-1133">Transmembrane helix</keyword>
<dbReference type="Pfam" id="PF09945">
    <property type="entry name" value="DUF2177"/>
    <property type="match status" value="1"/>
</dbReference>
<reference evidence="2 3" key="1">
    <citation type="submission" date="2023-04" db="EMBL/GenBank/DDBJ databases">
        <title>Jannaschia ovalis sp. nov., a marine bacterium isolated from sea tidal flat.</title>
        <authorList>
            <person name="Kwon D.Y."/>
            <person name="Kim J.-J."/>
        </authorList>
    </citation>
    <scope>NUCLEOTIDE SEQUENCE [LARGE SCALE GENOMIC DNA]</scope>
    <source>
        <strain evidence="2 3">GRR-S6-38</strain>
    </source>
</reference>
<gene>
    <name evidence="2" type="ORF">P8627_10440</name>
</gene>
<keyword evidence="1" id="KW-0812">Transmembrane</keyword>
<evidence type="ECO:0000313" key="3">
    <source>
        <dbReference type="Proteomes" id="UP001243420"/>
    </source>
</evidence>
<evidence type="ECO:0000256" key="1">
    <source>
        <dbReference type="SAM" id="Phobius"/>
    </source>
</evidence>
<feature type="transmembrane region" description="Helical" evidence="1">
    <location>
        <begin position="5"/>
        <end position="24"/>
    </location>
</feature>
<keyword evidence="1" id="KW-0472">Membrane</keyword>
<accession>A0ABY8LBP1</accession>
<feature type="transmembrane region" description="Helical" evidence="1">
    <location>
        <begin position="110"/>
        <end position="129"/>
    </location>
</feature>
<dbReference type="EMBL" id="CP122537">
    <property type="protein sequence ID" value="WGH77465.1"/>
    <property type="molecule type" value="Genomic_DNA"/>
</dbReference>
<name>A0ABY8LBP1_9RHOB</name>
<dbReference type="RefSeq" id="WP_279964040.1">
    <property type="nucleotide sequence ID" value="NZ_CP122537.1"/>
</dbReference>
<evidence type="ECO:0000313" key="2">
    <source>
        <dbReference type="EMBL" id="WGH77465.1"/>
    </source>
</evidence>
<organism evidence="2 3">
    <name type="scientific">Jannaschia ovalis</name>
    <dbReference type="NCBI Taxonomy" id="3038773"/>
    <lineage>
        <taxon>Bacteria</taxon>
        <taxon>Pseudomonadati</taxon>
        <taxon>Pseudomonadota</taxon>
        <taxon>Alphaproteobacteria</taxon>
        <taxon>Rhodobacterales</taxon>
        <taxon>Roseobacteraceae</taxon>
        <taxon>Jannaschia</taxon>
    </lineage>
</organism>